<evidence type="ECO:0000313" key="3">
    <source>
        <dbReference type="EMBL" id="OQR76751.1"/>
    </source>
</evidence>
<dbReference type="AlphaFoldDB" id="A0A1V9XTI4"/>
<keyword evidence="4" id="KW-1185">Reference proteome</keyword>
<feature type="region of interest" description="Disordered" evidence="2">
    <location>
        <begin position="796"/>
        <end position="818"/>
    </location>
</feature>
<proteinExistence type="predicted"/>
<feature type="coiled-coil region" evidence="1">
    <location>
        <begin position="399"/>
        <end position="484"/>
    </location>
</feature>
<evidence type="ECO:0008006" key="5">
    <source>
        <dbReference type="Google" id="ProtNLM"/>
    </source>
</evidence>
<keyword evidence="1" id="KW-0175">Coiled coil</keyword>
<feature type="compositionally biased region" description="Gly residues" evidence="2">
    <location>
        <begin position="796"/>
        <end position="806"/>
    </location>
</feature>
<comment type="caution">
    <text evidence="3">The sequence shown here is derived from an EMBL/GenBank/DDBJ whole genome shotgun (WGS) entry which is preliminary data.</text>
</comment>
<gene>
    <name evidence="3" type="ORF">BIW11_07578</name>
</gene>
<evidence type="ECO:0000313" key="4">
    <source>
        <dbReference type="Proteomes" id="UP000192247"/>
    </source>
</evidence>
<feature type="compositionally biased region" description="Polar residues" evidence="2">
    <location>
        <begin position="101"/>
        <end position="115"/>
    </location>
</feature>
<dbReference type="PANTHER" id="PTHR15678">
    <property type="entry name" value="ANTIGEN MLAA-22-RELATED"/>
    <property type="match status" value="1"/>
</dbReference>
<evidence type="ECO:0000256" key="1">
    <source>
        <dbReference type="SAM" id="Coils"/>
    </source>
</evidence>
<dbReference type="Pfam" id="PF10344">
    <property type="entry name" value="Hobbit"/>
    <property type="match status" value="2"/>
</dbReference>
<feature type="region of interest" description="Disordered" evidence="2">
    <location>
        <begin position="94"/>
        <end position="129"/>
    </location>
</feature>
<dbReference type="InterPro" id="IPR045167">
    <property type="entry name" value="Hobbit"/>
</dbReference>
<dbReference type="OrthoDB" id="1562405at2759"/>
<name>A0A1V9XTI4_9ACAR</name>
<dbReference type="Proteomes" id="UP000192247">
    <property type="component" value="Unassembled WGS sequence"/>
</dbReference>
<protein>
    <recommendedName>
        <fullName evidence="5">FMP27 C-terminal domain-containing protein</fullName>
    </recommendedName>
</protein>
<organism evidence="3 4">
    <name type="scientific">Tropilaelaps mercedesae</name>
    <dbReference type="NCBI Taxonomy" id="418985"/>
    <lineage>
        <taxon>Eukaryota</taxon>
        <taxon>Metazoa</taxon>
        <taxon>Ecdysozoa</taxon>
        <taxon>Arthropoda</taxon>
        <taxon>Chelicerata</taxon>
        <taxon>Arachnida</taxon>
        <taxon>Acari</taxon>
        <taxon>Parasitiformes</taxon>
        <taxon>Mesostigmata</taxon>
        <taxon>Gamasina</taxon>
        <taxon>Dermanyssoidea</taxon>
        <taxon>Laelapidae</taxon>
        <taxon>Tropilaelaps</taxon>
    </lineage>
</organism>
<feature type="compositionally biased region" description="Basic and acidic residues" evidence="2">
    <location>
        <begin position="809"/>
        <end position="818"/>
    </location>
</feature>
<reference evidence="3 4" key="1">
    <citation type="journal article" date="2017" name="Gigascience">
        <title>Draft genome of the honey bee ectoparasitic mite, Tropilaelaps mercedesae, is shaped by the parasitic life history.</title>
        <authorList>
            <person name="Dong X."/>
            <person name="Armstrong S.D."/>
            <person name="Xia D."/>
            <person name="Makepeace B.L."/>
            <person name="Darby A.C."/>
            <person name="Kadowaki T."/>
        </authorList>
    </citation>
    <scope>NUCLEOTIDE SEQUENCE [LARGE SCALE GENOMIC DNA]</scope>
    <source>
        <strain evidence="3">Wuxi-XJTLU</strain>
    </source>
</reference>
<dbReference type="PANTHER" id="PTHR15678:SF6">
    <property type="entry name" value="BRIDGE-LIKE LIPID TRANSFER PROTEIN FAMILY MEMBER 2"/>
    <property type="match status" value="1"/>
</dbReference>
<dbReference type="STRING" id="418985.A0A1V9XTI4"/>
<dbReference type="EMBL" id="MNPL01004439">
    <property type="protein sequence ID" value="OQR76751.1"/>
    <property type="molecule type" value="Genomic_DNA"/>
</dbReference>
<accession>A0A1V9XTI4</accession>
<evidence type="ECO:0000256" key="2">
    <source>
        <dbReference type="SAM" id="MobiDB-lite"/>
    </source>
</evidence>
<sequence>MGSRPCCRTSGSNMFIFDNIRYFLSVSCVSYGRETKLHNMPESGDDETPLHRLAVHGLKGAWTKHNRDVVFGLFDAFINAVNLRRNMTNEALKPFKMENKGQGNRKVSSPSQTPGANIGQGASLANTSNSRGASSKAFSMLEKLIAESAEHKLAVFTESVETPEPVNLTGVKECQLDDVLSHNWLIELRNSQVMLRGCDTPGYVIVSAAKAQILQRLHVPVWKDNNLVPKTTWRGTLDCMQYYATVENTNTSENSDDDVQWLTTEHIEALDTDITDYADMVGSGHSVGGVVSADVGAGASGSTEEGAPARQAQLQRIISRCGCQFFYASFGEQGIDPATLDEVPPLPDEKDPDDPWEHEVAVDSFTLIHHDLQVCTNSLQYSMILDLVNNLLLYVEPRRKEANDRLQRMRFELQLQQDKDQRGPIISLQNRARELIAVHKELEKMAYTSQRRLENSENLTGPEAEELRERLAALERDILVKKKELHSTSEDLTLMVNCYRETQVAAWKSQRQLAEHSKISTVRRSEVSFKHALWKLTDEDGQLGIAELVLSNFLYSRITKSNDSVEHLLELGNIKVTNETPNDVYRDVLQPTEAPSHVPVDRQRALRIFCRVRAPVGGISVKEHLEVNIVPISICLTSTLTRRLLTFFFSRKDAEKAVDGDESAVPAKETLRKRGRKQMDRGSAMGHDDIEKMKERAENNQTFLYIKIPEVPMRLSYKGEKDRKDLIRDLIDYSLVLPTIELHNRTCRWLDLIIVIRNTARTALLSQAIKQKLQIKVTTTTTASIPLLMGSSEGSGSGIASGGVGGSKPEVRSETSEEEARLLLFGTMGQTEVKKDKRGFFK</sequence>
<dbReference type="InParanoid" id="A0A1V9XTI4"/>